<dbReference type="GO" id="GO:0010494">
    <property type="term" value="C:cytoplasmic stress granule"/>
    <property type="evidence" value="ECO:0007669"/>
    <property type="project" value="TreeGrafter"/>
</dbReference>
<proteinExistence type="predicted"/>
<feature type="compositionally biased region" description="Basic and acidic residues" evidence="1">
    <location>
        <begin position="17"/>
        <end position="29"/>
    </location>
</feature>
<comment type="caution">
    <text evidence="3">The sequence shown here is derived from an EMBL/GenBank/DDBJ whole genome shotgun (WGS) entry which is preliminary data.</text>
</comment>
<dbReference type="Pfam" id="PF14438">
    <property type="entry name" value="SM-ATX"/>
    <property type="match status" value="1"/>
</dbReference>
<feature type="compositionally biased region" description="Low complexity" evidence="1">
    <location>
        <begin position="484"/>
        <end position="501"/>
    </location>
</feature>
<sequence length="636" mass="70085">MQQVIQPRASANGFGRRRAEKESGNRLDNKSQFGKSNTSNFTSAGLMHGSKLGGYDSPSRDRLVYLATCLIGHQVEVQVKNGSIFSGIFHATNAEKDFGIILKMARLTKDGSFRGQNAVSDSVNKAPSKTLIIPAKELVQVMAKDVPLTGNDLTKGLQHERRQDIMIDSYISKSHLVEVERVLERWTPDENDSQCPEYENIFDGTWNRLKWDQFETNEALFGVKSTFDEELYTTKLIRGPQMRELEREALRIAREIEGEDTLDLHLAEERGLHFLEDFNIDEETRFSSVFRGFDDSGYEEDEVILDSENTETFGASSSSLISKSSDLARGKYNDGAIASSTCSSVDEEYSSQLNAGRDLSSCSSNDQARQLHRERWVNDNQFEGHHQETNCPKEFTERKILLFDVDIQSSVDMKKATPDKGGLSSRATSYAPSSCASSMGQECMGSLAKLSDSAGPGKAHGAYPRKKPGISTSSTSDRVTAAPTSTSPGLSPSSSIGSLSSEKSRLNPYAKEFKLNPNAKSFTPSQTPLRPPSPVAEGSFYFPTNVPAVQHMHGVPVGIGIGPSYTGPQPVMYGSQSAPIAAPQAFIHPNCPMYGQQMILGHPRQVLYMPSYPTTYGEKAPNDRGNPQRFVQDFKM</sequence>
<feature type="region of interest" description="Disordered" evidence="1">
    <location>
        <begin position="1"/>
        <end position="40"/>
    </location>
</feature>
<protein>
    <submittedName>
        <fullName evidence="3">LsmAD domain</fullName>
    </submittedName>
</protein>
<dbReference type="FunCoup" id="A0A200QEI6">
    <property type="interactions" value="2624"/>
</dbReference>
<dbReference type="InterPro" id="IPR009604">
    <property type="entry name" value="LsmAD_domain"/>
</dbReference>
<dbReference type="OMA" id="CHVGLER"/>
<dbReference type="Proteomes" id="UP000195402">
    <property type="component" value="Unassembled WGS sequence"/>
</dbReference>
<dbReference type="OrthoDB" id="2275718at2759"/>
<dbReference type="InterPro" id="IPR047575">
    <property type="entry name" value="Sm"/>
</dbReference>
<dbReference type="PROSITE" id="PS52002">
    <property type="entry name" value="SM"/>
    <property type="match status" value="1"/>
</dbReference>
<gene>
    <name evidence="3" type="ORF">BVC80_901g27</name>
</gene>
<dbReference type="GO" id="GO:0034063">
    <property type="term" value="P:stress granule assembly"/>
    <property type="evidence" value="ECO:0007669"/>
    <property type="project" value="TreeGrafter"/>
</dbReference>
<keyword evidence="4" id="KW-1185">Reference proteome</keyword>
<dbReference type="InterPro" id="IPR045117">
    <property type="entry name" value="ATXN2-like"/>
</dbReference>
<dbReference type="GO" id="GO:0003729">
    <property type="term" value="F:mRNA binding"/>
    <property type="evidence" value="ECO:0007669"/>
    <property type="project" value="TreeGrafter"/>
</dbReference>
<dbReference type="EMBL" id="MVGT01002234">
    <property type="protein sequence ID" value="OVA08908.1"/>
    <property type="molecule type" value="Genomic_DNA"/>
</dbReference>
<dbReference type="PANTHER" id="PTHR12854">
    <property type="entry name" value="ATAXIN 2-RELATED"/>
    <property type="match status" value="1"/>
</dbReference>
<dbReference type="SMART" id="SM01272">
    <property type="entry name" value="LsmAD"/>
    <property type="match status" value="1"/>
</dbReference>
<dbReference type="STRING" id="56857.A0A200QEI6"/>
<organism evidence="3 4">
    <name type="scientific">Macleaya cordata</name>
    <name type="common">Five-seeded plume-poppy</name>
    <name type="synonym">Bocconia cordata</name>
    <dbReference type="NCBI Taxonomy" id="56857"/>
    <lineage>
        <taxon>Eukaryota</taxon>
        <taxon>Viridiplantae</taxon>
        <taxon>Streptophyta</taxon>
        <taxon>Embryophyta</taxon>
        <taxon>Tracheophyta</taxon>
        <taxon>Spermatophyta</taxon>
        <taxon>Magnoliopsida</taxon>
        <taxon>Ranunculales</taxon>
        <taxon>Papaveraceae</taxon>
        <taxon>Papaveroideae</taxon>
        <taxon>Macleaya</taxon>
    </lineage>
</organism>
<accession>A0A200QEI6</accession>
<evidence type="ECO:0000313" key="3">
    <source>
        <dbReference type="EMBL" id="OVA08908.1"/>
    </source>
</evidence>
<dbReference type="InParanoid" id="A0A200QEI6"/>
<name>A0A200QEI6_MACCD</name>
<dbReference type="AlphaFoldDB" id="A0A200QEI6"/>
<evidence type="ECO:0000256" key="1">
    <source>
        <dbReference type="SAM" id="MobiDB-lite"/>
    </source>
</evidence>
<evidence type="ECO:0000313" key="4">
    <source>
        <dbReference type="Proteomes" id="UP000195402"/>
    </source>
</evidence>
<evidence type="ECO:0000259" key="2">
    <source>
        <dbReference type="PROSITE" id="PS52002"/>
    </source>
</evidence>
<dbReference type="PANTHER" id="PTHR12854:SF7">
    <property type="entry name" value="ATAXIN-2 HOMOLOG"/>
    <property type="match status" value="1"/>
</dbReference>
<feature type="domain" description="Sm" evidence="2">
    <location>
        <begin position="62"/>
        <end position="147"/>
    </location>
</feature>
<dbReference type="InterPro" id="IPR025852">
    <property type="entry name" value="SM_dom_ATX"/>
</dbReference>
<feature type="region of interest" description="Disordered" evidence="1">
    <location>
        <begin position="451"/>
        <end position="503"/>
    </location>
</feature>
<reference evidence="3 4" key="1">
    <citation type="journal article" date="2017" name="Mol. Plant">
        <title>The Genome of Medicinal Plant Macleaya cordata Provides New Insights into Benzylisoquinoline Alkaloids Metabolism.</title>
        <authorList>
            <person name="Liu X."/>
            <person name="Liu Y."/>
            <person name="Huang P."/>
            <person name="Ma Y."/>
            <person name="Qing Z."/>
            <person name="Tang Q."/>
            <person name="Cao H."/>
            <person name="Cheng P."/>
            <person name="Zheng Y."/>
            <person name="Yuan Z."/>
            <person name="Zhou Y."/>
            <person name="Liu J."/>
            <person name="Tang Z."/>
            <person name="Zhuo Y."/>
            <person name="Zhang Y."/>
            <person name="Yu L."/>
            <person name="Huang J."/>
            <person name="Yang P."/>
            <person name="Peng Q."/>
            <person name="Zhang J."/>
            <person name="Jiang W."/>
            <person name="Zhang Z."/>
            <person name="Lin K."/>
            <person name="Ro D.K."/>
            <person name="Chen X."/>
            <person name="Xiong X."/>
            <person name="Shang Y."/>
            <person name="Huang S."/>
            <person name="Zeng J."/>
        </authorList>
    </citation>
    <scope>NUCLEOTIDE SEQUENCE [LARGE SCALE GENOMIC DNA]</scope>
    <source>
        <strain evidence="4">cv. BLH2017</strain>
        <tissue evidence="3">Root</tissue>
    </source>
</reference>
<dbReference type="Pfam" id="PF06741">
    <property type="entry name" value="LsmAD"/>
    <property type="match status" value="1"/>
</dbReference>
<feature type="compositionally biased region" description="Polar residues" evidence="1">
    <location>
        <begin position="30"/>
        <end position="40"/>
    </location>
</feature>